<protein>
    <recommendedName>
        <fullName evidence="3">Orphan protein</fullName>
    </recommendedName>
</protein>
<dbReference type="PROSITE" id="PS51257">
    <property type="entry name" value="PROKAR_LIPOPROTEIN"/>
    <property type="match status" value="1"/>
</dbReference>
<organism evidence="2">
    <name type="scientific">marine sediment metagenome</name>
    <dbReference type="NCBI Taxonomy" id="412755"/>
    <lineage>
        <taxon>unclassified sequences</taxon>
        <taxon>metagenomes</taxon>
        <taxon>ecological metagenomes</taxon>
    </lineage>
</organism>
<evidence type="ECO:0008006" key="3">
    <source>
        <dbReference type="Google" id="ProtNLM"/>
    </source>
</evidence>
<proteinExistence type="predicted"/>
<feature type="region of interest" description="Disordered" evidence="1">
    <location>
        <begin position="40"/>
        <end position="62"/>
    </location>
</feature>
<accession>A0A0F9L4C5</accession>
<dbReference type="EMBL" id="LAZR01007921">
    <property type="protein sequence ID" value="KKM82066.1"/>
    <property type="molecule type" value="Genomic_DNA"/>
</dbReference>
<comment type="caution">
    <text evidence="2">The sequence shown here is derived from an EMBL/GenBank/DDBJ whole genome shotgun (WGS) entry which is preliminary data.</text>
</comment>
<gene>
    <name evidence="2" type="ORF">LCGC14_1323390</name>
</gene>
<sequence length="181" mass="20791">MRLRLIAILCVLSSSMVISGCEINNGQEERVSITPAPVVDTKIKNDKNSKPSPKPRPKIEPSYPPAEQVIAWHANQCGGFKLVPKKDIFTGENDLKRFFKFMCLNINDDPNTVMTKLLKLDLAYFWPDDIKQYLWLQKQQVTMQINAKKEQQALNNKMQETLSSLATIEQQLLLREETKEQ</sequence>
<evidence type="ECO:0000256" key="1">
    <source>
        <dbReference type="SAM" id="MobiDB-lite"/>
    </source>
</evidence>
<evidence type="ECO:0000313" key="2">
    <source>
        <dbReference type="EMBL" id="KKM82066.1"/>
    </source>
</evidence>
<reference evidence="2" key="1">
    <citation type="journal article" date="2015" name="Nature">
        <title>Complex archaea that bridge the gap between prokaryotes and eukaryotes.</title>
        <authorList>
            <person name="Spang A."/>
            <person name="Saw J.H."/>
            <person name="Jorgensen S.L."/>
            <person name="Zaremba-Niedzwiedzka K."/>
            <person name="Martijn J."/>
            <person name="Lind A.E."/>
            <person name="van Eijk R."/>
            <person name="Schleper C."/>
            <person name="Guy L."/>
            <person name="Ettema T.J."/>
        </authorList>
    </citation>
    <scope>NUCLEOTIDE SEQUENCE</scope>
</reference>
<name>A0A0F9L4C5_9ZZZZ</name>
<dbReference type="AlphaFoldDB" id="A0A0F9L4C5"/>